<dbReference type="EMBL" id="HBGB01027613">
    <property type="protein sequence ID" value="CAD9061039.1"/>
    <property type="molecule type" value="Transcribed_RNA"/>
</dbReference>
<dbReference type="AlphaFoldDB" id="A0A7S1P7C0"/>
<gene>
    <name evidence="1" type="ORF">VBRA1451_LOCUS16109</name>
</gene>
<protein>
    <submittedName>
        <fullName evidence="1">Uncharacterized protein</fullName>
    </submittedName>
</protein>
<organism evidence="1">
    <name type="scientific">Vitrella brassicaformis</name>
    <dbReference type="NCBI Taxonomy" id="1169539"/>
    <lineage>
        <taxon>Eukaryota</taxon>
        <taxon>Sar</taxon>
        <taxon>Alveolata</taxon>
        <taxon>Colpodellida</taxon>
        <taxon>Vitrellaceae</taxon>
        <taxon>Vitrella</taxon>
    </lineage>
</organism>
<reference evidence="1" key="1">
    <citation type="submission" date="2021-01" db="EMBL/GenBank/DDBJ databases">
        <authorList>
            <person name="Corre E."/>
            <person name="Pelletier E."/>
            <person name="Niang G."/>
            <person name="Scheremetjew M."/>
            <person name="Finn R."/>
            <person name="Kale V."/>
            <person name="Holt S."/>
            <person name="Cochrane G."/>
            <person name="Meng A."/>
            <person name="Brown T."/>
            <person name="Cohen L."/>
        </authorList>
    </citation>
    <scope>NUCLEOTIDE SEQUENCE</scope>
    <source>
        <strain evidence="1">CCMP3346</strain>
    </source>
</reference>
<sequence>MAVAAGSGILFIHPLTRCLCAYSFITSPSASLVCVVWCVVGLSVCLSVSYLSSSLPASLPPRRQAGRQAGRDVVYYGMLWYSTGALHTHTHTHRGPSHTWMDDASHTLK</sequence>
<name>A0A7S1P7C0_9ALVE</name>
<evidence type="ECO:0000313" key="1">
    <source>
        <dbReference type="EMBL" id="CAD9061039.1"/>
    </source>
</evidence>
<proteinExistence type="predicted"/>
<accession>A0A7S1P7C0</accession>